<evidence type="ECO:0000256" key="1">
    <source>
        <dbReference type="SAM" id="MobiDB-lite"/>
    </source>
</evidence>
<proteinExistence type="predicted"/>
<accession>A0A8W8NPP2</accession>
<name>A0A8W8NPP2_MAGGI</name>
<organism evidence="2 3">
    <name type="scientific">Magallana gigas</name>
    <name type="common">Pacific oyster</name>
    <name type="synonym">Crassostrea gigas</name>
    <dbReference type="NCBI Taxonomy" id="29159"/>
    <lineage>
        <taxon>Eukaryota</taxon>
        <taxon>Metazoa</taxon>
        <taxon>Spiralia</taxon>
        <taxon>Lophotrochozoa</taxon>
        <taxon>Mollusca</taxon>
        <taxon>Bivalvia</taxon>
        <taxon>Autobranchia</taxon>
        <taxon>Pteriomorphia</taxon>
        <taxon>Ostreida</taxon>
        <taxon>Ostreoidea</taxon>
        <taxon>Ostreidae</taxon>
        <taxon>Magallana</taxon>
    </lineage>
</organism>
<dbReference type="EnsemblMetazoa" id="G6190.1">
    <property type="protein sequence ID" value="G6190.1:cds"/>
    <property type="gene ID" value="G6190"/>
</dbReference>
<feature type="compositionally biased region" description="Low complexity" evidence="1">
    <location>
        <begin position="54"/>
        <end position="66"/>
    </location>
</feature>
<evidence type="ECO:0000313" key="2">
    <source>
        <dbReference type="EnsemblMetazoa" id="G6190.1:cds"/>
    </source>
</evidence>
<evidence type="ECO:0000313" key="3">
    <source>
        <dbReference type="Proteomes" id="UP000005408"/>
    </source>
</evidence>
<dbReference type="Proteomes" id="UP000005408">
    <property type="component" value="Unassembled WGS sequence"/>
</dbReference>
<keyword evidence="3" id="KW-1185">Reference proteome</keyword>
<protein>
    <submittedName>
        <fullName evidence="2">Uncharacterized protein</fullName>
    </submittedName>
</protein>
<dbReference type="AlphaFoldDB" id="A0A8W8NPP2"/>
<reference evidence="2" key="1">
    <citation type="submission" date="2022-08" db="UniProtKB">
        <authorList>
            <consortium name="EnsemblMetazoa"/>
        </authorList>
    </citation>
    <scope>IDENTIFICATION</scope>
    <source>
        <strain evidence="2">05x7-T-G4-1.051#20</strain>
    </source>
</reference>
<sequence length="133" mass="14943">MAPSDKILCILTDNSGNRVNVNELPFNIRTIVAAARRANLLPSRNGTRVRNRTPPIVVSSVPKPSSRGGLPPLEVSQDKGEDQTPNKCRLGGLWWWRTIKQRTVNIEVNVQSQMRLQRAPLPKAKTRMLQILE</sequence>
<feature type="region of interest" description="Disordered" evidence="1">
    <location>
        <begin position="43"/>
        <end position="86"/>
    </location>
</feature>